<dbReference type="GO" id="GO:0003677">
    <property type="term" value="F:DNA binding"/>
    <property type="evidence" value="ECO:0007669"/>
    <property type="project" value="UniProtKB-KW"/>
</dbReference>
<dbReference type="Proteomes" id="UP000287171">
    <property type="component" value="Unassembled WGS sequence"/>
</dbReference>
<dbReference type="Gene3D" id="1.10.10.10">
    <property type="entry name" value="Winged helix-like DNA-binding domain superfamily/Winged helix DNA-binding domain"/>
    <property type="match status" value="1"/>
</dbReference>
<dbReference type="InterPro" id="IPR027417">
    <property type="entry name" value="P-loop_NTPase"/>
</dbReference>
<dbReference type="PANTHER" id="PTHR44688:SF16">
    <property type="entry name" value="DNA-BINDING TRANSCRIPTIONAL ACTIVATOR DEVR_DOSR"/>
    <property type="match status" value="1"/>
</dbReference>
<dbReference type="InterPro" id="IPR041664">
    <property type="entry name" value="AAA_16"/>
</dbReference>
<dbReference type="Pfam" id="PF13191">
    <property type="entry name" value="AAA_16"/>
    <property type="match status" value="1"/>
</dbReference>
<dbReference type="PROSITE" id="PS50043">
    <property type="entry name" value="HTH_LUXR_2"/>
    <property type="match status" value="1"/>
</dbReference>
<dbReference type="SMART" id="SM00421">
    <property type="entry name" value="HTH_LUXR"/>
    <property type="match status" value="1"/>
</dbReference>
<dbReference type="InterPro" id="IPR011990">
    <property type="entry name" value="TPR-like_helical_dom_sf"/>
</dbReference>
<reference evidence="6" key="1">
    <citation type="submission" date="2018-12" db="EMBL/GenBank/DDBJ databases">
        <title>Tengunoibacter tsumagoiensis gen. nov., sp. nov., Dictyobacter kobayashii sp. nov., D. alpinus sp. nov., and D. joshuensis sp. nov. and description of Dictyobacteraceae fam. nov. within the order Ktedonobacterales isolated from Tengu-no-mugimeshi.</title>
        <authorList>
            <person name="Wang C.M."/>
            <person name="Zheng Y."/>
            <person name="Sakai Y."/>
            <person name="Toyoda A."/>
            <person name="Minakuchi Y."/>
            <person name="Abe K."/>
            <person name="Yokota A."/>
            <person name="Yabe S."/>
        </authorList>
    </citation>
    <scope>NUCLEOTIDE SEQUENCE [LARGE SCALE GENOMIC DNA]</scope>
    <source>
        <strain evidence="6">Uno16</strain>
    </source>
</reference>
<dbReference type="InterPro" id="IPR016032">
    <property type="entry name" value="Sig_transdc_resp-reg_C-effctor"/>
</dbReference>
<name>A0A402BK41_9CHLR</name>
<proteinExistence type="predicted"/>
<keyword evidence="2" id="KW-0238">DNA-binding</keyword>
<dbReference type="InterPro" id="IPR041617">
    <property type="entry name" value="TPR_MalT"/>
</dbReference>
<keyword evidence="3" id="KW-0804">Transcription</keyword>
<dbReference type="Pfam" id="PF17874">
    <property type="entry name" value="TPR_MalT"/>
    <property type="match status" value="1"/>
</dbReference>
<dbReference type="InterPro" id="IPR000792">
    <property type="entry name" value="Tscrpt_reg_LuxR_C"/>
</dbReference>
<dbReference type="Pfam" id="PF00196">
    <property type="entry name" value="GerE"/>
    <property type="match status" value="1"/>
</dbReference>
<dbReference type="PANTHER" id="PTHR44688">
    <property type="entry name" value="DNA-BINDING TRANSCRIPTIONAL ACTIVATOR DEVR_DOSR"/>
    <property type="match status" value="1"/>
</dbReference>
<dbReference type="InterPro" id="IPR046738">
    <property type="entry name" value="DUF6788"/>
</dbReference>
<keyword evidence="1" id="KW-0805">Transcription regulation</keyword>
<dbReference type="RefSeq" id="WP_126631649.1">
    <property type="nucleotide sequence ID" value="NZ_BIFT01000002.1"/>
</dbReference>
<dbReference type="Gene3D" id="3.40.50.300">
    <property type="entry name" value="P-loop containing nucleotide triphosphate hydrolases"/>
    <property type="match status" value="1"/>
</dbReference>
<dbReference type="Pfam" id="PF25873">
    <property type="entry name" value="WHD_MalT"/>
    <property type="match status" value="1"/>
</dbReference>
<comment type="caution">
    <text evidence="5">The sequence shown here is derived from an EMBL/GenBank/DDBJ whole genome shotgun (WGS) entry which is preliminary data.</text>
</comment>
<evidence type="ECO:0000256" key="2">
    <source>
        <dbReference type="ARBA" id="ARBA00023125"/>
    </source>
</evidence>
<dbReference type="EMBL" id="BIFT01000002">
    <property type="protein sequence ID" value="GCE31712.1"/>
    <property type="molecule type" value="Genomic_DNA"/>
</dbReference>
<dbReference type="CDD" id="cd00009">
    <property type="entry name" value="AAA"/>
    <property type="match status" value="1"/>
</dbReference>
<dbReference type="SMART" id="SM00382">
    <property type="entry name" value="AAA"/>
    <property type="match status" value="1"/>
</dbReference>
<dbReference type="Pfam" id="PF20586">
    <property type="entry name" value="DUF6788"/>
    <property type="match status" value="1"/>
</dbReference>
<protein>
    <submittedName>
        <fullName evidence="5">Helix-turn-helix transcriptional regulator</fullName>
    </submittedName>
</protein>
<dbReference type="SUPFAM" id="SSF48452">
    <property type="entry name" value="TPR-like"/>
    <property type="match status" value="1"/>
</dbReference>
<dbReference type="GO" id="GO:0006355">
    <property type="term" value="P:regulation of DNA-templated transcription"/>
    <property type="evidence" value="ECO:0007669"/>
    <property type="project" value="InterPro"/>
</dbReference>
<dbReference type="Gene3D" id="1.25.40.10">
    <property type="entry name" value="Tetratricopeptide repeat domain"/>
    <property type="match status" value="1"/>
</dbReference>
<sequence length="1040" mass="116319">MPRQIPDQLQWSETTQKYSVLYAGQPVVPRIEPGGQRWLAWLEAISSFSFQSRSEGSCTLRKESVQRGGVYWYAYRRREGRMAKRYLGRSSDLSIARLEAMSAELNASEKDSPDPDRARTLSPVLLTTKFHPPGLPGQYIERSRLRALLEQGVQGPLTLVSAPAGSGKTTLLAAWAARTDLPLAWLSLEAADNDPARFLAYLTAALVGLHPDIHLVDQPPYPHNSELALTHLLNELTRLLKQEAVLILDDYHCLSAEAIQRLLQFLLDHLPPHLHLVIGTRTDPPLPLARLRASNQLTEIRIQELRFAVDEVEALTNTMGLTLAAEATRLLEHHTAGWVVGVQLLALALRGQADSTAFLRTFHGTHRFLLDYVSEEILAQQTPQTRYFLLHTSMLERMTGSLCDALTGQSGGQKQLEDLQRANLFVSVLDATGIWYRYHPLFAETLKTYLLKQEPETLPELYMRASHWYEQHQHMEEACDYALQAGDFAHAAQLIADLLPPMVERGRFEQLGRWLGQLPPDVIATSPQLYIATPWMYIVGQSSPEYVELALKRMEQHVEKQQGAATAWVEAKSVIVLMRALTALTHKSLSSALPLLREALHTLNRRDSALSQLIARFLQVSLSIMHGANGDLATAQEILLDLSLLQPAEPFSIIHLITLFLLGELYKAQGQLRKGVALYERFDSLRGSIATMPQMPLFVLGFALMRRSLLFYEWNRLQEAAEEIQQVLDILPRAMPDIVPQITRPALLAFGLWVQARIAWAQGKPEAASYFLELVRTQPEVLGQLPPGKERSPVDILTLAARLALVCGQLEEALHWKKTCGIHFDDMPETLAEGRQVFVYLTLARVLIASGRREHAGAEEISQALRLLERWRSLALRLDFQGWLIEIQMLTALALQVQGQQRQALITLGAVLAQAESEGYVRLFADEGQPIAQLLTHISSYTTASFSYIQRIQNAIVSPPQQLLPGPAGIKATQTPLEPLSGREREVLSLLATGASNQHIAEQLVISPHTAKRHVKNILAKLSASNRLEAVVRARELDML</sequence>
<dbReference type="InterPro" id="IPR003593">
    <property type="entry name" value="AAA+_ATPase"/>
</dbReference>
<organism evidence="5 6">
    <name type="scientific">Dictyobacter alpinus</name>
    <dbReference type="NCBI Taxonomy" id="2014873"/>
    <lineage>
        <taxon>Bacteria</taxon>
        <taxon>Bacillati</taxon>
        <taxon>Chloroflexota</taxon>
        <taxon>Ktedonobacteria</taxon>
        <taxon>Ktedonobacterales</taxon>
        <taxon>Dictyobacteraceae</taxon>
        <taxon>Dictyobacter</taxon>
    </lineage>
</organism>
<feature type="domain" description="HTH luxR-type" evidence="4">
    <location>
        <begin position="973"/>
        <end position="1038"/>
    </location>
</feature>
<dbReference type="InterPro" id="IPR059106">
    <property type="entry name" value="WHD_MalT"/>
</dbReference>
<evidence type="ECO:0000256" key="3">
    <source>
        <dbReference type="ARBA" id="ARBA00023163"/>
    </source>
</evidence>
<dbReference type="CDD" id="cd06170">
    <property type="entry name" value="LuxR_C_like"/>
    <property type="match status" value="1"/>
</dbReference>
<evidence type="ECO:0000313" key="5">
    <source>
        <dbReference type="EMBL" id="GCE31712.1"/>
    </source>
</evidence>
<accession>A0A402BK41</accession>
<keyword evidence="6" id="KW-1185">Reference proteome</keyword>
<dbReference type="OrthoDB" id="136270at2"/>
<evidence type="ECO:0000259" key="4">
    <source>
        <dbReference type="PROSITE" id="PS50043"/>
    </source>
</evidence>
<dbReference type="SUPFAM" id="SSF52540">
    <property type="entry name" value="P-loop containing nucleoside triphosphate hydrolases"/>
    <property type="match status" value="1"/>
</dbReference>
<dbReference type="InterPro" id="IPR036388">
    <property type="entry name" value="WH-like_DNA-bd_sf"/>
</dbReference>
<dbReference type="AlphaFoldDB" id="A0A402BK41"/>
<dbReference type="SUPFAM" id="SSF46894">
    <property type="entry name" value="C-terminal effector domain of the bipartite response regulators"/>
    <property type="match status" value="1"/>
</dbReference>
<evidence type="ECO:0000313" key="6">
    <source>
        <dbReference type="Proteomes" id="UP000287171"/>
    </source>
</evidence>
<evidence type="ECO:0000256" key="1">
    <source>
        <dbReference type="ARBA" id="ARBA00023015"/>
    </source>
</evidence>
<dbReference type="PRINTS" id="PR00038">
    <property type="entry name" value="HTHLUXR"/>
</dbReference>
<gene>
    <name evidence="5" type="primary">malT_6</name>
    <name evidence="5" type="ORF">KDA_71960</name>
</gene>